<reference evidence="2 3" key="1">
    <citation type="submission" date="2018-05" db="EMBL/GenBank/DDBJ databases">
        <title>Description of Sphingomonas pokkalii sp nov, isolated from the rhizosphere of saline tolerant pokkali rice and its draft genome analysis.</title>
        <authorList>
            <person name="Menon R."/>
            <person name="Kumari S."/>
            <person name="Rameshkumar N."/>
        </authorList>
    </citation>
    <scope>NUCLEOTIDE SEQUENCE [LARGE SCALE GENOMIC DNA]</scope>
    <source>
        <strain evidence="2 3">L3B27</strain>
    </source>
</reference>
<dbReference type="Proteomes" id="UP000245890">
    <property type="component" value="Unassembled WGS sequence"/>
</dbReference>
<dbReference type="PROSITE" id="PS50222">
    <property type="entry name" value="EF_HAND_2"/>
    <property type="match status" value="2"/>
</dbReference>
<feature type="domain" description="EF-hand" evidence="1">
    <location>
        <begin position="83"/>
        <end position="118"/>
    </location>
</feature>
<name>A0A2U0SGN5_9SPHN</name>
<protein>
    <recommendedName>
        <fullName evidence="1">EF-hand domain-containing protein</fullName>
    </recommendedName>
</protein>
<dbReference type="OrthoDB" id="7573521at2"/>
<dbReference type="InterPro" id="IPR002048">
    <property type="entry name" value="EF_hand_dom"/>
</dbReference>
<evidence type="ECO:0000313" key="3">
    <source>
        <dbReference type="Proteomes" id="UP000245890"/>
    </source>
</evidence>
<proteinExistence type="predicted"/>
<sequence>MLNLALLLALQAVSNPPTPSAPQHELKVDMQLDAAFFAAADKNGDGGLSLDEFVGGMDRRIDAAIATNPAAQKKITPDQRAAIREKMLAPAFRSFDKNSDGILTLAEITAAGKANEGAAN</sequence>
<dbReference type="EMBL" id="QENQ01000001">
    <property type="protein sequence ID" value="PVX30502.1"/>
    <property type="molecule type" value="Genomic_DNA"/>
</dbReference>
<dbReference type="InterPro" id="IPR018247">
    <property type="entry name" value="EF_Hand_1_Ca_BS"/>
</dbReference>
<organism evidence="2 3">
    <name type="scientific">Sphingomonas pokkalii</name>
    <dbReference type="NCBI Taxonomy" id="2175090"/>
    <lineage>
        <taxon>Bacteria</taxon>
        <taxon>Pseudomonadati</taxon>
        <taxon>Pseudomonadota</taxon>
        <taxon>Alphaproteobacteria</taxon>
        <taxon>Sphingomonadales</taxon>
        <taxon>Sphingomonadaceae</taxon>
        <taxon>Sphingomonas</taxon>
    </lineage>
</organism>
<dbReference type="AlphaFoldDB" id="A0A2U0SGN5"/>
<dbReference type="InterPro" id="IPR011992">
    <property type="entry name" value="EF-hand-dom_pair"/>
</dbReference>
<dbReference type="Gene3D" id="1.10.238.10">
    <property type="entry name" value="EF-hand"/>
    <property type="match status" value="1"/>
</dbReference>
<evidence type="ECO:0000313" key="2">
    <source>
        <dbReference type="EMBL" id="PVX30502.1"/>
    </source>
</evidence>
<dbReference type="RefSeq" id="WP_116469912.1">
    <property type="nucleotide sequence ID" value="NZ_QENQ01000001.1"/>
</dbReference>
<keyword evidence="3" id="KW-1185">Reference proteome</keyword>
<comment type="caution">
    <text evidence="2">The sequence shown here is derived from an EMBL/GenBank/DDBJ whole genome shotgun (WGS) entry which is preliminary data.</text>
</comment>
<dbReference type="PROSITE" id="PS00018">
    <property type="entry name" value="EF_HAND_1"/>
    <property type="match status" value="1"/>
</dbReference>
<dbReference type="Pfam" id="PF13202">
    <property type="entry name" value="EF-hand_5"/>
    <property type="match status" value="2"/>
</dbReference>
<dbReference type="GO" id="GO:0005509">
    <property type="term" value="F:calcium ion binding"/>
    <property type="evidence" value="ECO:0007669"/>
    <property type="project" value="InterPro"/>
</dbReference>
<gene>
    <name evidence="2" type="ORF">DD559_15060</name>
</gene>
<dbReference type="SUPFAM" id="SSF47473">
    <property type="entry name" value="EF-hand"/>
    <property type="match status" value="1"/>
</dbReference>
<accession>A0A2U0SGN5</accession>
<feature type="domain" description="EF-hand" evidence="1">
    <location>
        <begin position="28"/>
        <end position="63"/>
    </location>
</feature>
<evidence type="ECO:0000259" key="1">
    <source>
        <dbReference type="PROSITE" id="PS50222"/>
    </source>
</evidence>